<evidence type="ECO:0000256" key="1">
    <source>
        <dbReference type="SAM" id="SignalP"/>
    </source>
</evidence>
<feature type="chain" id="PRO_5015429752" evidence="1">
    <location>
        <begin position="26"/>
        <end position="122"/>
    </location>
</feature>
<dbReference type="AlphaFoldDB" id="A0A2S4MCT8"/>
<dbReference type="SMART" id="SM00749">
    <property type="entry name" value="BON"/>
    <property type="match status" value="1"/>
</dbReference>
<feature type="signal peptide" evidence="1">
    <location>
        <begin position="1"/>
        <end position="25"/>
    </location>
</feature>
<dbReference type="InterPro" id="IPR014004">
    <property type="entry name" value="Transpt-assoc_nodulatn_dom_bac"/>
</dbReference>
<keyword evidence="1" id="KW-0732">Signal</keyword>
<comment type="caution">
    <text evidence="3">The sequence shown here is derived from an EMBL/GenBank/DDBJ whole genome shotgun (WGS) entry which is preliminary data.</text>
</comment>
<gene>
    <name evidence="3" type="ORF">B0G62_105225</name>
</gene>
<dbReference type="Gene3D" id="3.30.1340.30">
    <property type="match status" value="1"/>
</dbReference>
<dbReference type="RefSeq" id="WP_103704625.1">
    <property type="nucleotide sequence ID" value="NZ_PQGA01000005.1"/>
</dbReference>
<name>A0A2S4MCT8_9BURK</name>
<organism evidence="3 4">
    <name type="scientific">Paraburkholderia eburnea</name>
    <dbReference type="NCBI Taxonomy" id="1189126"/>
    <lineage>
        <taxon>Bacteria</taxon>
        <taxon>Pseudomonadati</taxon>
        <taxon>Pseudomonadota</taxon>
        <taxon>Betaproteobacteria</taxon>
        <taxon>Burkholderiales</taxon>
        <taxon>Burkholderiaceae</taxon>
        <taxon>Paraburkholderia</taxon>
    </lineage>
</organism>
<evidence type="ECO:0000259" key="2">
    <source>
        <dbReference type="PROSITE" id="PS50914"/>
    </source>
</evidence>
<dbReference type="Pfam" id="PF04972">
    <property type="entry name" value="BON"/>
    <property type="match status" value="1"/>
</dbReference>
<dbReference type="EMBL" id="PQGA01000005">
    <property type="protein sequence ID" value="POR52257.1"/>
    <property type="molecule type" value="Genomic_DNA"/>
</dbReference>
<protein>
    <submittedName>
        <fullName evidence="3">BON domain-containing protein</fullName>
    </submittedName>
</protein>
<dbReference type="InterPro" id="IPR007055">
    <property type="entry name" value="BON_dom"/>
</dbReference>
<proteinExistence type="predicted"/>
<sequence>MANYNRNLQALLVAMLFCATSGAYAQTAPADSGDASSGLNAGTTAKAVKATDRKLAHRVATALARTRGLDSARIFVKAREGRITLTGSVTDVGQVSLAEDAAKRVDGVKAVDNDVRVAGPSL</sequence>
<dbReference type="OrthoDB" id="9103754at2"/>
<dbReference type="InterPro" id="IPR051686">
    <property type="entry name" value="Lipoprotein_DolP"/>
</dbReference>
<reference evidence="3 4" key="1">
    <citation type="submission" date="2018-01" db="EMBL/GenBank/DDBJ databases">
        <title>Genomic Encyclopedia of Type Strains, Phase III (KMG-III): the genomes of soil and plant-associated and newly described type strains.</title>
        <authorList>
            <person name="Whitman W."/>
        </authorList>
    </citation>
    <scope>NUCLEOTIDE SEQUENCE [LARGE SCALE GENOMIC DNA]</scope>
    <source>
        <strain evidence="3 4">JCM 18070</strain>
    </source>
</reference>
<dbReference type="PANTHER" id="PTHR34606:SF15">
    <property type="entry name" value="BON DOMAIN-CONTAINING PROTEIN"/>
    <property type="match status" value="1"/>
</dbReference>
<dbReference type="Proteomes" id="UP000237381">
    <property type="component" value="Unassembled WGS sequence"/>
</dbReference>
<dbReference type="PANTHER" id="PTHR34606">
    <property type="entry name" value="BON DOMAIN-CONTAINING PROTEIN"/>
    <property type="match status" value="1"/>
</dbReference>
<evidence type="ECO:0000313" key="4">
    <source>
        <dbReference type="Proteomes" id="UP000237381"/>
    </source>
</evidence>
<evidence type="ECO:0000313" key="3">
    <source>
        <dbReference type="EMBL" id="POR52257.1"/>
    </source>
</evidence>
<dbReference type="PROSITE" id="PS50914">
    <property type="entry name" value="BON"/>
    <property type="match status" value="1"/>
</dbReference>
<feature type="domain" description="BON" evidence="2">
    <location>
        <begin position="51"/>
        <end position="119"/>
    </location>
</feature>
<accession>A0A2S4MCT8</accession>
<keyword evidence="4" id="KW-1185">Reference proteome</keyword>